<accession>A0A9X4KLV3</accession>
<organism evidence="1 2">
    <name type="scientific">Cohnella ginsengisoli</name>
    <dbReference type="NCBI Taxonomy" id="425004"/>
    <lineage>
        <taxon>Bacteria</taxon>
        <taxon>Bacillati</taxon>
        <taxon>Bacillota</taxon>
        <taxon>Bacilli</taxon>
        <taxon>Bacillales</taxon>
        <taxon>Paenibacillaceae</taxon>
        <taxon>Cohnella</taxon>
    </lineage>
</organism>
<dbReference type="EMBL" id="JAPDHZ010000006">
    <property type="protein sequence ID" value="MDG0794592.1"/>
    <property type="molecule type" value="Genomic_DNA"/>
</dbReference>
<dbReference type="Proteomes" id="UP001153387">
    <property type="component" value="Unassembled WGS sequence"/>
</dbReference>
<dbReference type="RefSeq" id="WP_277568325.1">
    <property type="nucleotide sequence ID" value="NZ_JAPDHZ010000006.1"/>
</dbReference>
<gene>
    <name evidence="1" type="ORF">OMP38_29940</name>
</gene>
<evidence type="ECO:0000313" key="1">
    <source>
        <dbReference type="EMBL" id="MDG0794592.1"/>
    </source>
</evidence>
<protein>
    <submittedName>
        <fullName evidence="1">Uncharacterized protein</fullName>
    </submittedName>
</protein>
<dbReference type="InterPro" id="IPR029063">
    <property type="entry name" value="SAM-dependent_MTases_sf"/>
</dbReference>
<proteinExistence type="predicted"/>
<dbReference type="SUPFAM" id="SSF53335">
    <property type="entry name" value="S-adenosyl-L-methionine-dependent methyltransferases"/>
    <property type="match status" value="1"/>
</dbReference>
<name>A0A9X4KLV3_9BACL</name>
<keyword evidence="2" id="KW-1185">Reference proteome</keyword>
<reference evidence="1 2" key="1">
    <citation type="submission" date="2022-10" db="EMBL/GenBank/DDBJ databases">
        <title>Comparative genomic analysis of Cohnella hashimotonis sp. nov., isolated from the International Space Station.</title>
        <authorList>
            <person name="Simpson A."/>
            <person name="Venkateswaran K."/>
        </authorList>
    </citation>
    <scope>NUCLEOTIDE SEQUENCE [LARGE SCALE GENOMIC DNA]</scope>
    <source>
        <strain evidence="1 2">DSM 18997</strain>
    </source>
</reference>
<comment type="caution">
    <text evidence="1">The sequence shown here is derived from an EMBL/GenBank/DDBJ whole genome shotgun (WGS) entry which is preliminary data.</text>
</comment>
<dbReference type="Gene3D" id="3.40.50.720">
    <property type="entry name" value="NAD(P)-binding Rossmann-like Domain"/>
    <property type="match status" value="1"/>
</dbReference>
<evidence type="ECO:0000313" key="2">
    <source>
        <dbReference type="Proteomes" id="UP001153387"/>
    </source>
</evidence>
<sequence>MVHKEKQRDLDALIKSNLLANQFLKKTSLVLIWGASKGGERIAEKLIDKGFNVVGFIDRDFKKWGKNILERPVYGDHTSLPAIEYEYIVIATTPGRADAAAILDSLGKVFKKDYIYVW</sequence>
<dbReference type="AlphaFoldDB" id="A0A9X4KLV3"/>